<keyword evidence="8 28" id="KW-0732">Signal</keyword>
<keyword evidence="16" id="KW-1015">Disulfide bond</keyword>
<proteinExistence type="inferred from homology"/>
<dbReference type="SUPFAM" id="SSF52058">
    <property type="entry name" value="L domain-like"/>
    <property type="match status" value="2"/>
</dbReference>
<dbReference type="InterPro" id="IPR036941">
    <property type="entry name" value="Rcpt_L-dom_sf"/>
</dbReference>
<keyword evidence="18" id="KW-0804">Transcription</keyword>
<keyword evidence="5" id="KW-0597">Phosphoprotein</keyword>
<protein>
    <recommendedName>
        <fullName evidence="3 23">Receptor protein-tyrosine kinase</fullName>
        <ecNumber evidence="3 23">2.7.10.1</ecNumber>
    </recommendedName>
</protein>
<dbReference type="Gene3D" id="3.30.200.20">
    <property type="entry name" value="Phosphorylase Kinase, domain 1"/>
    <property type="match status" value="1"/>
</dbReference>
<keyword evidence="9 23" id="KW-0547">Nucleotide-binding</keyword>
<reference evidence="30" key="1">
    <citation type="submission" date="2025-08" db="UniProtKB">
        <authorList>
            <consortium name="Ensembl"/>
        </authorList>
    </citation>
    <scope>IDENTIFICATION</scope>
</reference>
<dbReference type="PRINTS" id="PR00109">
    <property type="entry name" value="TYRKINASE"/>
</dbReference>
<gene>
    <name evidence="30" type="primary">LOC107731792</name>
</gene>
<dbReference type="InterPro" id="IPR000494">
    <property type="entry name" value="Rcpt_L-dom"/>
</dbReference>
<dbReference type="Ensembl" id="ENSSRHT00000015711.1">
    <property type="protein sequence ID" value="ENSSRHP00000015205.1"/>
    <property type="gene ID" value="ENSSRHG00000004834.1"/>
</dbReference>
<dbReference type="Pfam" id="PF21314">
    <property type="entry name" value="TM_ErbB1"/>
    <property type="match status" value="1"/>
</dbReference>
<feature type="chain" id="PRO_5025391302" description="Receptor protein-tyrosine kinase" evidence="28">
    <location>
        <begin position="16"/>
        <end position="1126"/>
    </location>
</feature>
<dbReference type="FunFam" id="2.10.220.10:FF:000001">
    <property type="entry name" value="Receptor protein-tyrosine kinase"/>
    <property type="match status" value="1"/>
</dbReference>
<dbReference type="GO" id="GO:0005524">
    <property type="term" value="F:ATP binding"/>
    <property type="evidence" value="ECO:0007669"/>
    <property type="project" value="UniProtKB-UniRule"/>
</dbReference>
<dbReference type="InterPro" id="IPR000719">
    <property type="entry name" value="Prot_kinase_dom"/>
</dbReference>
<evidence type="ECO:0000256" key="21">
    <source>
        <dbReference type="ARBA" id="ARBA00023242"/>
    </source>
</evidence>
<evidence type="ECO:0000256" key="5">
    <source>
        <dbReference type="ARBA" id="ARBA00022553"/>
    </source>
</evidence>
<accession>A0A673GPA5</accession>
<comment type="subcellular location">
    <subcellularLocation>
        <location evidence="2">Cell membrane</location>
        <topology evidence="2">Single-pass type I membrane protein</topology>
    </subcellularLocation>
    <subcellularLocation>
        <location evidence="1">Nucleus</location>
    </subcellularLocation>
</comment>
<dbReference type="GO" id="GO:0023056">
    <property type="term" value="P:positive regulation of signaling"/>
    <property type="evidence" value="ECO:0007669"/>
    <property type="project" value="UniProtKB-ARBA"/>
</dbReference>
<dbReference type="PROSITE" id="PS50011">
    <property type="entry name" value="PROTEIN_KINASE_DOM"/>
    <property type="match status" value="1"/>
</dbReference>
<keyword evidence="7 27" id="KW-0812">Transmembrane</keyword>
<evidence type="ECO:0000256" key="17">
    <source>
        <dbReference type="ARBA" id="ARBA00023159"/>
    </source>
</evidence>
<dbReference type="GO" id="GO:0009966">
    <property type="term" value="P:regulation of signal transduction"/>
    <property type="evidence" value="ECO:0007669"/>
    <property type="project" value="UniProtKB-ARBA"/>
</dbReference>
<evidence type="ECO:0000256" key="3">
    <source>
        <dbReference type="ARBA" id="ARBA00011902"/>
    </source>
</evidence>
<evidence type="ECO:0000256" key="20">
    <source>
        <dbReference type="ARBA" id="ARBA00023180"/>
    </source>
</evidence>
<evidence type="ECO:0000256" key="7">
    <source>
        <dbReference type="ARBA" id="ARBA00022692"/>
    </source>
</evidence>
<keyword evidence="20" id="KW-0325">Glycoprotein</keyword>
<evidence type="ECO:0000256" key="9">
    <source>
        <dbReference type="ARBA" id="ARBA00022741"/>
    </source>
</evidence>
<dbReference type="FunFam" id="3.30.200.20:FF:000184">
    <property type="entry name" value="Receptor protein-tyrosine kinase"/>
    <property type="match status" value="1"/>
</dbReference>
<evidence type="ECO:0000256" key="12">
    <source>
        <dbReference type="ARBA" id="ARBA00022989"/>
    </source>
</evidence>
<dbReference type="GO" id="GO:0009925">
    <property type="term" value="C:basal plasma membrane"/>
    <property type="evidence" value="ECO:0007669"/>
    <property type="project" value="TreeGrafter"/>
</dbReference>
<dbReference type="InterPro" id="IPR006211">
    <property type="entry name" value="Furin-like_Cys-rich_dom"/>
</dbReference>
<sequence>MRFHFFLSLWSVTSSWCIKKICKVVKTKVSNPKRYSLSKLRVSHTYLKRLVRTLLISPLIYSPVCQGTNNKLTLLAQPDDHYRAMVRMYSNCTVVLENLEITNVQEYHDLSFLRSIEEVGGYVLIGINYVDVIPLENLRLIRGHSLFDGKYGLAVVANFHRNESLEINSITSGLRELHMRSLTEILKGGVKIAHNPLLCNVETIQWLDIVQDDSDVNVSGGTDPQCKRCDSGCYNESCWAPGPENCQTLTRLNCAEQCSRRCKGPKPIDCCSEHCAAGCTGPRPTDCLACRDFQDDGMCKDACPRLMLYDPNTHQLVPNPNGKYNFGATCVKKCPYNFVVTDHDACVRTCSSNMHEVEENGIRKCKQCDGLCPKVCNGLGTGALVNTIAVNATNIDLFINCTKINGHITIMQMTFQGDVFTNTPSMDPVKLDYFKTVKEISGFLLIQDWPEHLNSLSPFENLEIIRGRTKQHGTVSFAALNIPHLDHLGLRSLKEISDGDVVIKNNPHLCYVEGSYWPKLFRSENQRIRTGNNAAMHKQQNSTCDSMCGEEGCWGPGPSMCVSCQHVSRRGRCVSHCNLREYVSENVCLECDPECKILNGTQSCHGPGADQCTQCAHFKDGTQCVAQCAQGVQGLYNRLVWTYPDKNGQCQPCHANCTQGSHMPVVAAGLVGGMLLLMVLLLFIFVIFRRRYIRRKRTLRRLLQERELVEPLTPSGEAPNQALLRILKETELKKIKVLGSGAFGTVFKGLWIPEGEDVKVPVAIKVLREVASPKANKEILDEAYVMAGVNHPHVCRLLGICLTSSVQLITQIVPFGSLLDYVQENKDNIGSQTLLNWCVQIAKGMNYLEERHLVHRDLAARNVLVKTPNHVKITDFGLARLLGAEEKEYHADGGKVPIKWMALESIRHWTYTHQSDVWSYGVTVWELMTFGSKPYDGIPAREIADILEKGERLPQPSICTIDVYMIMVKCWMIDAGSRPHFRELVAEFSKMARDPSRYLVIQVVHKKDLCNLNVKIYQKIVTNLFPTEYINQDVTTRSNMINPNYEGPARGQTENGYIDTYGCKPDRPEYLNTSCATLPRSPCANLNNPDYQQNFLPSSTTDVPFLPAAENLHYLGLSTAMQSHIR</sequence>
<evidence type="ECO:0000256" key="22">
    <source>
        <dbReference type="ARBA" id="ARBA00051243"/>
    </source>
</evidence>
<dbReference type="FunFam" id="1.10.510.10:FF:002828">
    <property type="entry name" value="Receptor tyrosine-protein kinase erbB-2"/>
    <property type="match status" value="1"/>
</dbReference>
<comment type="similarity">
    <text evidence="23">Belongs to the protein kinase superfamily. Tyr protein kinase family. EGF receptor subfamily.</text>
</comment>
<dbReference type="Proteomes" id="UP000472270">
    <property type="component" value="Unassembled WGS sequence"/>
</dbReference>
<evidence type="ECO:0000256" key="14">
    <source>
        <dbReference type="ARBA" id="ARBA00023136"/>
    </source>
</evidence>
<dbReference type="Gene3D" id="1.10.510.10">
    <property type="entry name" value="Transferase(Phosphotransferase) domain 1"/>
    <property type="match status" value="1"/>
</dbReference>
<dbReference type="FunFam" id="3.80.20.20:FF:000006">
    <property type="entry name" value="Receptor protein-tyrosine kinase"/>
    <property type="match status" value="1"/>
</dbReference>
<dbReference type="PANTHER" id="PTHR24416:SF91">
    <property type="entry name" value="EPIDERMAL GROWTH FACTOR RECEPTOR"/>
    <property type="match status" value="1"/>
</dbReference>
<dbReference type="InterPro" id="IPR049328">
    <property type="entry name" value="TM_ErbB1"/>
</dbReference>
<keyword evidence="4" id="KW-1003">Cell membrane</keyword>
<evidence type="ECO:0000313" key="30">
    <source>
        <dbReference type="Ensembl" id="ENSSRHP00000015205.1"/>
    </source>
</evidence>
<keyword evidence="6 23" id="KW-0808">Transferase</keyword>
<dbReference type="Gene3D" id="3.80.20.20">
    <property type="entry name" value="Receptor L-domain"/>
    <property type="match status" value="2"/>
</dbReference>
<dbReference type="InterPro" id="IPR001245">
    <property type="entry name" value="Ser-Thr/Tyr_kinase_cat_dom"/>
</dbReference>
<feature type="domain" description="Protein kinase" evidence="29">
    <location>
        <begin position="732"/>
        <end position="999"/>
    </location>
</feature>
<dbReference type="GO" id="GO:0010647">
    <property type="term" value="P:positive regulation of cell communication"/>
    <property type="evidence" value="ECO:0007669"/>
    <property type="project" value="UniProtKB-ARBA"/>
</dbReference>
<evidence type="ECO:0000256" key="19">
    <source>
        <dbReference type="ARBA" id="ARBA00023170"/>
    </source>
</evidence>
<dbReference type="InterPro" id="IPR032778">
    <property type="entry name" value="GF_recep_IV"/>
</dbReference>
<evidence type="ECO:0000256" key="4">
    <source>
        <dbReference type="ARBA" id="ARBA00022475"/>
    </source>
</evidence>
<keyword evidence="11 23" id="KW-0067">ATP-binding</keyword>
<dbReference type="InterPro" id="IPR008266">
    <property type="entry name" value="Tyr_kinase_AS"/>
</dbReference>
<evidence type="ECO:0000256" key="2">
    <source>
        <dbReference type="ARBA" id="ARBA00004251"/>
    </source>
</evidence>
<dbReference type="InterPro" id="IPR011009">
    <property type="entry name" value="Kinase-like_dom_sf"/>
</dbReference>
<dbReference type="GO" id="GO:0050679">
    <property type="term" value="P:positive regulation of epithelial cell proliferation"/>
    <property type="evidence" value="ECO:0007669"/>
    <property type="project" value="TreeGrafter"/>
</dbReference>
<evidence type="ECO:0000256" key="8">
    <source>
        <dbReference type="ARBA" id="ARBA00022729"/>
    </source>
</evidence>
<dbReference type="EC" id="2.7.10.1" evidence="3 23"/>
<dbReference type="FunFam" id="2.10.220.10:FF:000002">
    <property type="entry name" value="Receptor protein-tyrosine kinase"/>
    <property type="match status" value="1"/>
</dbReference>
<dbReference type="GO" id="GO:0048408">
    <property type="term" value="F:epidermal growth factor binding"/>
    <property type="evidence" value="ECO:0007669"/>
    <property type="project" value="TreeGrafter"/>
</dbReference>
<evidence type="ECO:0000256" key="25">
    <source>
        <dbReference type="PIRSR" id="PIRSR000619-2"/>
    </source>
</evidence>
<dbReference type="PIRSF" id="PIRSF000619">
    <property type="entry name" value="TyrPK_EGF-R"/>
    <property type="match status" value="1"/>
</dbReference>
<evidence type="ECO:0000256" key="15">
    <source>
        <dbReference type="ARBA" id="ARBA00023137"/>
    </source>
</evidence>
<dbReference type="SMART" id="SM00261">
    <property type="entry name" value="FU"/>
    <property type="match status" value="4"/>
</dbReference>
<evidence type="ECO:0000256" key="28">
    <source>
        <dbReference type="SAM" id="SignalP"/>
    </source>
</evidence>
<evidence type="ECO:0000256" key="13">
    <source>
        <dbReference type="ARBA" id="ARBA00023015"/>
    </source>
</evidence>
<feature type="transmembrane region" description="Helical" evidence="27">
    <location>
        <begin position="665"/>
        <end position="688"/>
    </location>
</feature>
<dbReference type="SMART" id="SM00219">
    <property type="entry name" value="TyrKc"/>
    <property type="match status" value="1"/>
</dbReference>
<dbReference type="Gene3D" id="6.10.250.2930">
    <property type="match status" value="1"/>
</dbReference>
<evidence type="ECO:0000256" key="24">
    <source>
        <dbReference type="PIRSR" id="PIRSR000619-1"/>
    </source>
</evidence>
<dbReference type="Pfam" id="PF14843">
    <property type="entry name" value="GF_recep_IV"/>
    <property type="match status" value="1"/>
</dbReference>
<keyword evidence="31" id="KW-1185">Reference proteome</keyword>
<comment type="catalytic activity">
    <reaction evidence="22">
        <text>L-tyrosyl-[protein] + ATP = O-phospho-L-tyrosyl-[protein] + ADP + H(+)</text>
        <dbReference type="Rhea" id="RHEA:10596"/>
        <dbReference type="Rhea" id="RHEA-COMP:10136"/>
        <dbReference type="Rhea" id="RHEA-COMP:20101"/>
        <dbReference type="ChEBI" id="CHEBI:15378"/>
        <dbReference type="ChEBI" id="CHEBI:30616"/>
        <dbReference type="ChEBI" id="CHEBI:46858"/>
        <dbReference type="ChEBI" id="CHEBI:61978"/>
        <dbReference type="ChEBI" id="CHEBI:456216"/>
        <dbReference type="EC" id="2.7.10.1"/>
    </reaction>
</comment>
<evidence type="ECO:0000256" key="11">
    <source>
        <dbReference type="ARBA" id="ARBA00022840"/>
    </source>
</evidence>
<dbReference type="InterPro" id="IPR020635">
    <property type="entry name" value="Tyr_kinase_cat_dom"/>
</dbReference>
<keyword evidence="15 23" id="KW-0829">Tyrosine-protein kinase</keyword>
<name>A0A673GPA5_9TELE</name>
<dbReference type="InterPro" id="IPR009030">
    <property type="entry name" value="Growth_fac_rcpt_cys_sf"/>
</dbReference>
<keyword evidence="10 23" id="KW-0418">Kinase</keyword>
<dbReference type="PROSITE" id="PS00107">
    <property type="entry name" value="PROTEIN_KINASE_ATP"/>
    <property type="match status" value="1"/>
</dbReference>
<dbReference type="GO" id="GO:0043066">
    <property type="term" value="P:negative regulation of apoptotic process"/>
    <property type="evidence" value="ECO:0007669"/>
    <property type="project" value="TreeGrafter"/>
</dbReference>
<evidence type="ECO:0000256" key="26">
    <source>
        <dbReference type="PROSITE-ProRule" id="PRU10141"/>
    </source>
</evidence>
<organism evidence="30 31">
    <name type="scientific">Sinocyclocheilus rhinocerous</name>
    <dbReference type="NCBI Taxonomy" id="307959"/>
    <lineage>
        <taxon>Eukaryota</taxon>
        <taxon>Metazoa</taxon>
        <taxon>Chordata</taxon>
        <taxon>Craniata</taxon>
        <taxon>Vertebrata</taxon>
        <taxon>Euteleostomi</taxon>
        <taxon>Actinopterygii</taxon>
        <taxon>Neopterygii</taxon>
        <taxon>Teleostei</taxon>
        <taxon>Ostariophysi</taxon>
        <taxon>Cypriniformes</taxon>
        <taxon>Cyprinidae</taxon>
        <taxon>Cyprininae</taxon>
        <taxon>Sinocyclocheilus</taxon>
    </lineage>
</organism>
<dbReference type="InterPro" id="IPR016245">
    <property type="entry name" value="Tyr_kinase_EGF/ERB/XmrK_rcpt"/>
</dbReference>
<dbReference type="AlphaFoldDB" id="A0A673GPA5"/>
<reference evidence="30" key="2">
    <citation type="submission" date="2025-09" db="UniProtKB">
        <authorList>
            <consortium name="Ensembl"/>
        </authorList>
    </citation>
    <scope>IDENTIFICATION</scope>
</reference>
<evidence type="ECO:0000256" key="27">
    <source>
        <dbReference type="SAM" id="Phobius"/>
    </source>
</evidence>
<keyword evidence="21" id="KW-0539">Nucleus</keyword>
<keyword evidence="14 23" id="KW-0472">Membrane</keyword>
<dbReference type="Pfam" id="PF00757">
    <property type="entry name" value="Furin-like"/>
    <property type="match status" value="1"/>
</dbReference>
<keyword evidence="12 27" id="KW-1133">Transmembrane helix</keyword>
<dbReference type="GO" id="GO:0043235">
    <property type="term" value="C:receptor complex"/>
    <property type="evidence" value="ECO:0007669"/>
    <property type="project" value="TreeGrafter"/>
</dbReference>
<evidence type="ECO:0000256" key="16">
    <source>
        <dbReference type="ARBA" id="ARBA00023157"/>
    </source>
</evidence>
<evidence type="ECO:0000313" key="31">
    <source>
        <dbReference type="Proteomes" id="UP000472270"/>
    </source>
</evidence>
<dbReference type="InterPro" id="IPR017441">
    <property type="entry name" value="Protein_kinase_ATP_BS"/>
</dbReference>
<evidence type="ECO:0000256" key="10">
    <source>
        <dbReference type="ARBA" id="ARBA00022777"/>
    </source>
</evidence>
<dbReference type="FunFam" id="3.80.20.20:FF:000013">
    <property type="entry name" value="Erb-b2 receptor tyrosine kinase 3a"/>
    <property type="match status" value="1"/>
</dbReference>
<dbReference type="SUPFAM" id="SSF56112">
    <property type="entry name" value="Protein kinase-like (PK-like)"/>
    <property type="match status" value="1"/>
</dbReference>
<dbReference type="CDD" id="cd00064">
    <property type="entry name" value="FU"/>
    <property type="match status" value="3"/>
</dbReference>
<feature type="binding site" evidence="25">
    <location>
        <begin position="738"/>
        <end position="746"/>
    </location>
    <ligand>
        <name>ATP</name>
        <dbReference type="ChEBI" id="CHEBI:30616"/>
    </ligand>
</feature>
<evidence type="ECO:0000256" key="1">
    <source>
        <dbReference type="ARBA" id="ARBA00004123"/>
    </source>
</evidence>
<feature type="binding site" evidence="25 26">
    <location>
        <position position="765"/>
    </location>
    <ligand>
        <name>ATP</name>
        <dbReference type="ChEBI" id="CHEBI:30616"/>
    </ligand>
</feature>
<keyword evidence="17" id="KW-0010">Activator</keyword>
<keyword evidence="19 23" id="KW-0675">Receptor</keyword>
<evidence type="ECO:0000256" key="23">
    <source>
        <dbReference type="PIRNR" id="PIRNR000619"/>
    </source>
</evidence>
<feature type="signal peptide" evidence="28">
    <location>
        <begin position="1"/>
        <end position="15"/>
    </location>
</feature>
<evidence type="ECO:0000256" key="18">
    <source>
        <dbReference type="ARBA" id="ARBA00023163"/>
    </source>
</evidence>
<dbReference type="GO" id="GO:0022008">
    <property type="term" value="P:neurogenesis"/>
    <property type="evidence" value="ECO:0007669"/>
    <property type="project" value="TreeGrafter"/>
</dbReference>
<dbReference type="SUPFAM" id="SSF57184">
    <property type="entry name" value="Growth factor receptor domain"/>
    <property type="match status" value="2"/>
</dbReference>
<dbReference type="GO" id="GO:0005634">
    <property type="term" value="C:nucleus"/>
    <property type="evidence" value="ECO:0007669"/>
    <property type="project" value="UniProtKB-SubCell"/>
</dbReference>
<feature type="active site" description="Proton acceptor" evidence="24">
    <location>
        <position position="857"/>
    </location>
</feature>
<dbReference type="Pfam" id="PF01030">
    <property type="entry name" value="Recep_L_domain"/>
    <property type="match status" value="2"/>
</dbReference>
<dbReference type="Pfam" id="PF07714">
    <property type="entry name" value="PK_Tyr_Ser-Thr"/>
    <property type="match status" value="1"/>
</dbReference>
<dbReference type="InterPro" id="IPR006212">
    <property type="entry name" value="Furin_repeat"/>
</dbReference>
<dbReference type="PROSITE" id="PS00109">
    <property type="entry name" value="PROTEIN_KINASE_TYR"/>
    <property type="match status" value="1"/>
</dbReference>
<dbReference type="GO" id="GO:0005006">
    <property type="term" value="F:epidermal growth factor receptor activity"/>
    <property type="evidence" value="ECO:0007669"/>
    <property type="project" value="TreeGrafter"/>
</dbReference>
<keyword evidence="13" id="KW-0805">Transcription regulation</keyword>
<dbReference type="Gene3D" id="2.10.220.10">
    <property type="entry name" value="Hormone Receptor, Insulin-like Growth Factor Receptor 1, Chain A, domain 2"/>
    <property type="match status" value="3"/>
</dbReference>
<dbReference type="InterPro" id="IPR044912">
    <property type="entry name" value="Egfr_JX_dom"/>
</dbReference>
<evidence type="ECO:0000259" key="29">
    <source>
        <dbReference type="PROSITE" id="PS50011"/>
    </source>
</evidence>
<dbReference type="PANTHER" id="PTHR24416">
    <property type="entry name" value="TYROSINE-PROTEIN KINASE RECEPTOR"/>
    <property type="match status" value="1"/>
</dbReference>
<evidence type="ECO:0000256" key="6">
    <source>
        <dbReference type="ARBA" id="ARBA00022679"/>
    </source>
</evidence>
<dbReference type="InterPro" id="IPR050122">
    <property type="entry name" value="RTK"/>
</dbReference>